<evidence type="ECO:0000313" key="3">
    <source>
        <dbReference type="Proteomes" id="UP000002698"/>
    </source>
</evidence>
<dbReference type="InterPro" id="IPR013785">
    <property type="entry name" value="Aldolase_TIM"/>
</dbReference>
<feature type="domain" description="DUS-like FMN-binding" evidence="1">
    <location>
        <begin position="85"/>
        <end position="241"/>
    </location>
</feature>
<gene>
    <name evidence="2" type="primary">dpd</name>
    <name evidence="2" type="ordered locus">NP_2026A</name>
</gene>
<evidence type="ECO:0000313" key="2">
    <source>
        <dbReference type="EMBL" id="CAI49104.1"/>
    </source>
</evidence>
<dbReference type="Proteomes" id="UP000002698">
    <property type="component" value="Chromosome"/>
</dbReference>
<accession>A0A1U7EVQ4</accession>
<dbReference type="PANTHER" id="PTHR11082:SF36">
    <property type="entry name" value="DUS-LIKE FMN-BINDING DOMAIN-CONTAINING PROTEIN"/>
    <property type="match status" value="1"/>
</dbReference>
<dbReference type="eggNOG" id="arCOG00605">
    <property type="taxonomic scope" value="Archaea"/>
</dbReference>
<evidence type="ECO:0000259" key="1">
    <source>
        <dbReference type="Pfam" id="PF01207"/>
    </source>
</evidence>
<protein>
    <submittedName>
        <fullName evidence="2">Dihydropyrimidine dehydrogenase</fullName>
        <ecNumber evidence="2">1.3.1.2</ecNumber>
    </submittedName>
</protein>
<dbReference type="PANTHER" id="PTHR11082">
    <property type="entry name" value="TRNA-DIHYDROURIDINE SYNTHASE"/>
    <property type="match status" value="1"/>
</dbReference>
<dbReference type="GO" id="GO:0016491">
    <property type="term" value="F:oxidoreductase activity"/>
    <property type="evidence" value="ECO:0007669"/>
    <property type="project" value="UniProtKB-KW"/>
</dbReference>
<dbReference type="AlphaFoldDB" id="A0A1U7EVQ4"/>
<reference evidence="2 3" key="1">
    <citation type="journal article" date="2005" name="Genome Res.">
        <title>Living with two extremes: conclusions from the genome sequence of Natronomonas pharaonis.</title>
        <authorList>
            <person name="Falb M."/>
            <person name="Pfeiffer F."/>
            <person name="Palm P."/>
            <person name="Rodewald K."/>
            <person name="Hickmann V."/>
            <person name="Tittor J."/>
            <person name="Oesterhelt D."/>
        </authorList>
    </citation>
    <scope>NUCLEOTIDE SEQUENCE [LARGE SCALE GENOMIC DNA]</scope>
    <source>
        <strain evidence="3">ATCC 35678 / DSM 2160 / CIP 103997 / JCM 8858 / NBRC 14720 / NCIMB 2260 / Gabara</strain>
    </source>
</reference>
<keyword evidence="2" id="KW-0560">Oxidoreductase</keyword>
<dbReference type="Pfam" id="PF01207">
    <property type="entry name" value="Dus"/>
    <property type="match status" value="1"/>
</dbReference>
<dbReference type="STRING" id="348780.NP_2026A"/>
<organism evidence="2 3">
    <name type="scientific">Natronomonas pharaonis (strain ATCC 35678 / DSM 2160 / CIP 103997 / JCM 8858 / NBRC 14720 / NCIMB 2260 / Gabara)</name>
    <name type="common">Halobacterium pharaonis</name>
    <dbReference type="NCBI Taxonomy" id="348780"/>
    <lineage>
        <taxon>Archaea</taxon>
        <taxon>Methanobacteriati</taxon>
        <taxon>Methanobacteriota</taxon>
        <taxon>Stenosarchaea group</taxon>
        <taxon>Halobacteria</taxon>
        <taxon>Halobacteriales</taxon>
        <taxon>Natronomonadaceae</taxon>
        <taxon>Natronomonas</taxon>
    </lineage>
</organism>
<dbReference type="InterPro" id="IPR035587">
    <property type="entry name" value="DUS-like_FMN-bd"/>
</dbReference>
<name>A0A1U7EVQ4_NATPD</name>
<dbReference type="OrthoDB" id="145053at2157"/>
<dbReference type="EMBL" id="CR936257">
    <property type="protein sequence ID" value="CAI49104.1"/>
    <property type="molecule type" value="Genomic_DNA"/>
</dbReference>
<dbReference type="HOGENOM" id="CLU_1118194_0_0_2"/>
<dbReference type="KEGG" id="nph:NP_2026A"/>
<dbReference type="RefSeq" id="WP_011322733.1">
    <property type="nucleotide sequence ID" value="NC_007426.1"/>
</dbReference>
<dbReference type="Gene3D" id="3.20.20.70">
    <property type="entry name" value="Aldolase class I"/>
    <property type="match status" value="1"/>
</dbReference>
<dbReference type="GeneID" id="3701330"/>
<keyword evidence="3" id="KW-1185">Reference proteome</keyword>
<dbReference type="EnsemblBacteria" id="CAI49104">
    <property type="protein sequence ID" value="CAI49104"/>
    <property type="gene ID" value="NP_2026A"/>
</dbReference>
<dbReference type="EC" id="1.3.1.2" evidence="2"/>
<sequence length="255" mass="26539">MFAPRLAVASLSGESDADWAAAAAPHVGCAFLGGLAIDAETRRAAAALAERDRTEFLPDDPIAFIDKQLAALAGTPVRPAFNVRSATVDPIVEAAAVCADRDAIVELNAHCRQSEMCAAGAGESLLKDDDRLCEQVRAAADTGATVSVKVRTEVDGVDLPALAAALSAAGASVLHVDAMDSEHVVGAVTEAAPNAFVVANNGVRDRKTTREYLDYGADAVSVGRPSDDPALLARVRRAVDEWFDSQRQTEVSADG</sequence>
<proteinExistence type="predicted"/>
<dbReference type="SUPFAM" id="SSF51395">
    <property type="entry name" value="FMN-linked oxidoreductases"/>
    <property type="match status" value="1"/>
</dbReference>